<dbReference type="EMBL" id="JACOPE010000001">
    <property type="protein sequence ID" value="MBC5682690.1"/>
    <property type="molecule type" value="Genomic_DNA"/>
</dbReference>
<dbReference type="Pfam" id="PF02311">
    <property type="entry name" value="AraC_binding"/>
    <property type="match status" value="1"/>
</dbReference>
<name>A0ABR7G718_9FIRM</name>
<evidence type="ECO:0000313" key="6">
    <source>
        <dbReference type="Proteomes" id="UP000631576"/>
    </source>
</evidence>
<protein>
    <submittedName>
        <fullName evidence="5">Helix-turn-helix transcriptional regulator</fullName>
    </submittedName>
</protein>
<comment type="caution">
    <text evidence="5">The sequence shown here is derived from an EMBL/GenBank/DDBJ whole genome shotgun (WGS) entry which is preliminary data.</text>
</comment>
<dbReference type="InterPro" id="IPR037923">
    <property type="entry name" value="HTH-like"/>
</dbReference>
<feature type="domain" description="HTH araC/xylS-type" evidence="4">
    <location>
        <begin position="219"/>
        <end position="317"/>
    </location>
</feature>
<evidence type="ECO:0000313" key="5">
    <source>
        <dbReference type="EMBL" id="MBC5682690.1"/>
    </source>
</evidence>
<evidence type="ECO:0000259" key="4">
    <source>
        <dbReference type="PROSITE" id="PS01124"/>
    </source>
</evidence>
<organism evidence="5 6">
    <name type="scientific">Ruminococcus hominis</name>
    <dbReference type="NCBI Taxonomy" id="2763065"/>
    <lineage>
        <taxon>Bacteria</taxon>
        <taxon>Bacillati</taxon>
        <taxon>Bacillota</taxon>
        <taxon>Clostridia</taxon>
        <taxon>Eubacteriales</taxon>
        <taxon>Oscillospiraceae</taxon>
        <taxon>Ruminococcus</taxon>
    </lineage>
</organism>
<dbReference type="PROSITE" id="PS01124">
    <property type="entry name" value="HTH_ARAC_FAMILY_2"/>
    <property type="match status" value="1"/>
</dbReference>
<reference evidence="5 6" key="1">
    <citation type="submission" date="2020-08" db="EMBL/GenBank/DDBJ databases">
        <title>Genome public.</title>
        <authorList>
            <person name="Liu C."/>
            <person name="Sun Q."/>
        </authorList>
    </citation>
    <scope>NUCLEOTIDE SEQUENCE [LARGE SCALE GENOMIC DNA]</scope>
    <source>
        <strain evidence="5 6">NSJ-13</strain>
    </source>
</reference>
<keyword evidence="1" id="KW-0805">Transcription regulation</keyword>
<dbReference type="InterPro" id="IPR009057">
    <property type="entry name" value="Homeodomain-like_sf"/>
</dbReference>
<dbReference type="Gene3D" id="1.10.10.60">
    <property type="entry name" value="Homeodomain-like"/>
    <property type="match status" value="2"/>
</dbReference>
<sequence length="320" mass="38019">MFEHIYFFTHQTDGENQDVLKDEAYQKMVKMYHLPSAKDTSFCIDGKSRYLLQHPLSLEKQKYLMYLQSFSYMDTGASYYTKRSNYPSILLLYTYEGIGELIYRGQRYTLRKGDGFVIDCREAQFYKTMGNHWCHSDLHFWGGQSALFYNENFANKPPVFHCTQQKSFQTQLEKILRMQNEPVINRDFYISFELEKMLFYILECLKEFHNTEEIPDTISLLQNYLEHHFAQDITLEAMAGFTGISKYHLCRQFKKYTGFSPREYLIHLRLLQAQMLLQSTEIPCYKIGIMVGFANEANFIQHFKKAFDMTPGEYRNTIKN</sequence>
<gene>
    <name evidence="5" type="ORF">H8S40_03735</name>
</gene>
<dbReference type="SUPFAM" id="SSF46689">
    <property type="entry name" value="Homeodomain-like"/>
    <property type="match status" value="2"/>
</dbReference>
<evidence type="ECO:0000256" key="3">
    <source>
        <dbReference type="ARBA" id="ARBA00023163"/>
    </source>
</evidence>
<evidence type="ECO:0000256" key="1">
    <source>
        <dbReference type="ARBA" id="ARBA00023015"/>
    </source>
</evidence>
<keyword evidence="2" id="KW-0238">DNA-binding</keyword>
<dbReference type="RefSeq" id="WP_186864588.1">
    <property type="nucleotide sequence ID" value="NZ_JACOPE010000001.1"/>
</dbReference>
<dbReference type="SUPFAM" id="SSF51215">
    <property type="entry name" value="Regulatory protein AraC"/>
    <property type="match status" value="1"/>
</dbReference>
<dbReference type="InterPro" id="IPR018060">
    <property type="entry name" value="HTH_AraC"/>
</dbReference>
<dbReference type="PANTHER" id="PTHR43280">
    <property type="entry name" value="ARAC-FAMILY TRANSCRIPTIONAL REGULATOR"/>
    <property type="match status" value="1"/>
</dbReference>
<dbReference type="Proteomes" id="UP000631576">
    <property type="component" value="Unassembled WGS sequence"/>
</dbReference>
<dbReference type="Pfam" id="PF12833">
    <property type="entry name" value="HTH_18"/>
    <property type="match status" value="1"/>
</dbReference>
<dbReference type="InterPro" id="IPR003313">
    <property type="entry name" value="AraC-bd"/>
</dbReference>
<keyword evidence="3" id="KW-0804">Transcription</keyword>
<dbReference type="SMART" id="SM00342">
    <property type="entry name" value="HTH_ARAC"/>
    <property type="match status" value="1"/>
</dbReference>
<dbReference type="PANTHER" id="PTHR43280:SF28">
    <property type="entry name" value="HTH-TYPE TRANSCRIPTIONAL ACTIVATOR RHAS"/>
    <property type="match status" value="1"/>
</dbReference>
<proteinExistence type="predicted"/>
<accession>A0ABR7G718</accession>
<evidence type="ECO:0000256" key="2">
    <source>
        <dbReference type="ARBA" id="ARBA00023125"/>
    </source>
</evidence>
<keyword evidence="6" id="KW-1185">Reference proteome</keyword>